<dbReference type="Gene3D" id="2.170.130.10">
    <property type="entry name" value="TonB-dependent receptor, plug domain"/>
    <property type="match status" value="1"/>
</dbReference>
<dbReference type="RefSeq" id="WP_132767640.1">
    <property type="nucleotide sequence ID" value="NZ_JAOQNK010000001.1"/>
</dbReference>
<dbReference type="Pfam" id="PF13715">
    <property type="entry name" value="CarbopepD_reg_2"/>
    <property type="match status" value="1"/>
</dbReference>
<sequence>MNDYLYHQFCKWHRLGIVFFFLLISNLAWGQSPSFELKGIVLDSVSQLPISNVTIAIKGKKALVSTDSQGQFLIKEAHIGDVLQFTSVGFESKSVKVENQTRLTIYLASSSSSLDEVTVVAYGTQKKTSMVASITSINPKEIKGPTSNLTSMLAGRVAGLIAYQRSGEPGNDNASFFIRGVGSFGAGKKDPLILIDGMESNTTALARLQPDDIAGFSVLKDAAASALYGARGANGVVLVNTKSGIVGKAKFNARFENSISTNTRNFKFADNITYMKMANEAVLTRDPRGTLPYSQNKIDHTENGDDPLLYPNNNWIDQLIKDHTNNQRFNFNVSGGGNLAQYYVAGTLNSDKGILKTEQGNSFDNNINLKNYSLRSNITLNITPTTTGIIRTSAQFDDYTGPLGGYDKWGNLINGGQRVFREAIWSNPVMFPAIYPSSYLPYSTHPLFGNNYIPTTKTLYNNPYANMVNGFQEYNSSTVNVQLELKQNFDFLTKGLSARLMAYTQRYSYFSVMRSFKPFYYNLVKIPGTDNSILSLLNENEGTEYLDYNQGNKILNTTTYGEFALNYNRTIGEDHDLTGMLIGIIRNYQTANGGDLQASLPARNLGVSGRGTYAFKNKYLFEFNFGYNGSERFSKDHRFGFFPSFGVGWNLHEEKMFDFMTSSVSRLKFRATYGLVGNDQIGDENDRFFYLSQVNPNNSGKGFSWGNNWDYSRPGYSISRYENRDITWEKATTFDAGFDLNLKNGLGVVFDYYDSKRTNILMVRSNIPSTTGFQANIHANLGKVQSRGFDLALDYNKSFENTWWTQLRGNMTYATNKLLVNEEPNYPDNLSYLTHLGLPIKQGYGLIAERLFVDDMEAENSPLQNFGGAFRTMGGDIKYRDVNGDGKITDLDKVPIGYPTDPEIIYGMGFSVGFKGFDISAFLQGSARSSFFIDPGNITPFAINGPYQNGLLQEVANSYWSEDNQDTRAFWPRLTDGFNNNNNQFSTWWMRNGAFLRLKSVELGYNVSDKFLTRLKMSNVRFYVNAMNLAVWSKFKMWDPEMGGEGLGYPVQAVYNVGINIGF</sequence>
<feature type="domain" description="TonB-dependent receptor plug" evidence="2">
    <location>
        <begin position="128"/>
        <end position="236"/>
    </location>
</feature>
<keyword evidence="4" id="KW-1185">Reference proteome</keyword>
<name>A0ABV0C0N0_9SPHI</name>
<keyword evidence="1" id="KW-0472">Membrane</keyword>
<keyword evidence="3" id="KW-0675">Receptor</keyword>
<comment type="caution">
    <text evidence="3">The sequence shown here is derived from an EMBL/GenBank/DDBJ whole genome shotgun (WGS) entry which is preliminary data.</text>
</comment>
<evidence type="ECO:0000313" key="3">
    <source>
        <dbReference type="EMBL" id="MEN5379284.1"/>
    </source>
</evidence>
<dbReference type="InterPro" id="IPR008969">
    <property type="entry name" value="CarboxyPept-like_regulatory"/>
</dbReference>
<comment type="subcellular location">
    <subcellularLocation>
        <location evidence="1">Cell outer membrane</location>
        <topology evidence="1">Multi-pass membrane protein</topology>
    </subcellularLocation>
</comment>
<evidence type="ECO:0000256" key="1">
    <source>
        <dbReference type="PROSITE-ProRule" id="PRU01360"/>
    </source>
</evidence>
<dbReference type="Gene3D" id="2.60.40.1120">
    <property type="entry name" value="Carboxypeptidase-like, regulatory domain"/>
    <property type="match status" value="1"/>
</dbReference>
<gene>
    <name evidence="3" type="ORF">ABE541_18610</name>
</gene>
<dbReference type="PROSITE" id="PS52016">
    <property type="entry name" value="TONB_DEPENDENT_REC_3"/>
    <property type="match status" value="1"/>
</dbReference>
<dbReference type="SUPFAM" id="SSF56935">
    <property type="entry name" value="Porins"/>
    <property type="match status" value="1"/>
</dbReference>
<dbReference type="EMBL" id="JBDJNQ010000009">
    <property type="protein sequence ID" value="MEN5379284.1"/>
    <property type="molecule type" value="Genomic_DNA"/>
</dbReference>
<dbReference type="Pfam" id="PF07715">
    <property type="entry name" value="Plug"/>
    <property type="match status" value="1"/>
</dbReference>
<accession>A0ABV0C0N0</accession>
<protein>
    <submittedName>
        <fullName evidence="3">TonB-dependent receptor</fullName>
    </submittedName>
</protein>
<dbReference type="InterPro" id="IPR039426">
    <property type="entry name" value="TonB-dep_rcpt-like"/>
</dbReference>
<dbReference type="SUPFAM" id="SSF49464">
    <property type="entry name" value="Carboxypeptidase regulatory domain-like"/>
    <property type="match status" value="1"/>
</dbReference>
<comment type="similarity">
    <text evidence="1">Belongs to the TonB-dependent receptor family.</text>
</comment>
<dbReference type="InterPro" id="IPR037066">
    <property type="entry name" value="Plug_dom_sf"/>
</dbReference>
<keyword evidence="1" id="KW-0998">Cell outer membrane</keyword>
<dbReference type="NCBIfam" id="TIGR04056">
    <property type="entry name" value="OMP_RagA_SusC"/>
    <property type="match status" value="1"/>
</dbReference>
<dbReference type="InterPro" id="IPR023996">
    <property type="entry name" value="TonB-dep_OMP_SusC/RagA"/>
</dbReference>
<evidence type="ECO:0000313" key="4">
    <source>
        <dbReference type="Proteomes" id="UP001409291"/>
    </source>
</evidence>
<keyword evidence="1" id="KW-1134">Transmembrane beta strand</keyword>
<keyword evidence="1" id="KW-0813">Transport</keyword>
<dbReference type="Proteomes" id="UP001409291">
    <property type="component" value="Unassembled WGS sequence"/>
</dbReference>
<dbReference type="InterPro" id="IPR023997">
    <property type="entry name" value="TonB-dep_OMP_SusC/RagA_CS"/>
</dbReference>
<reference evidence="3 4" key="1">
    <citation type="submission" date="2024-04" db="EMBL/GenBank/DDBJ databases">
        <title>WGS of bacteria from Torrens River.</title>
        <authorList>
            <person name="Wyrsch E.R."/>
            <person name="Drigo B."/>
        </authorList>
    </citation>
    <scope>NUCLEOTIDE SEQUENCE [LARGE SCALE GENOMIC DNA]</scope>
    <source>
        <strain evidence="3 4">TWI391</strain>
    </source>
</reference>
<dbReference type="InterPro" id="IPR012910">
    <property type="entry name" value="Plug_dom"/>
</dbReference>
<evidence type="ECO:0000259" key="2">
    <source>
        <dbReference type="Pfam" id="PF07715"/>
    </source>
</evidence>
<organism evidence="3 4">
    <name type="scientific">Sphingobacterium kitahiroshimense</name>
    <dbReference type="NCBI Taxonomy" id="470446"/>
    <lineage>
        <taxon>Bacteria</taxon>
        <taxon>Pseudomonadati</taxon>
        <taxon>Bacteroidota</taxon>
        <taxon>Sphingobacteriia</taxon>
        <taxon>Sphingobacteriales</taxon>
        <taxon>Sphingobacteriaceae</taxon>
        <taxon>Sphingobacterium</taxon>
    </lineage>
</organism>
<dbReference type="NCBIfam" id="TIGR04057">
    <property type="entry name" value="SusC_RagA_signa"/>
    <property type="match status" value="1"/>
</dbReference>
<proteinExistence type="inferred from homology"/>
<keyword evidence="1" id="KW-0812">Transmembrane</keyword>